<evidence type="ECO:0000256" key="1">
    <source>
        <dbReference type="ARBA" id="ARBA00004651"/>
    </source>
</evidence>
<dbReference type="NCBIfam" id="TIGR00840">
    <property type="entry name" value="b_cpa1"/>
    <property type="match status" value="1"/>
</dbReference>
<dbReference type="Proteomes" id="UP001331515">
    <property type="component" value="Unassembled WGS sequence"/>
</dbReference>
<evidence type="ECO:0000256" key="4">
    <source>
        <dbReference type="ARBA" id="ARBA00022449"/>
    </source>
</evidence>
<keyword evidence="18" id="KW-1185">Reference proteome</keyword>
<feature type="transmembrane region" description="Helical" evidence="14">
    <location>
        <begin position="403"/>
        <end position="422"/>
    </location>
</feature>
<accession>A0AAN8DCU5</accession>
<dbReference type="PANTHER" id="PTHR10110">
    <property type="entry name" value="SODIUM/HYDROGEN EXCHANGER"/>
    <property type="match status" value="1"/>
</dbReference>
<sequence>MAPQAFPDAEKANLPVFTMDYARIQIPFEITLWVLLASFAKIGFHVYHKITIWVPESCLLISIGLIVGGIMYSVHEEPPAVLTSNAFFLYMLPPIVLDSGYFMPTRPFFENIGTVLWFAVVGTLWNSIGIGMSLFAICQIEAFGVQDINLQENLLFATIISAVDPVAVLSVFEDISVNEQLYIVVFGECLFNDAVTVVLYNMFNFVADMPVVEPVDVFLGVARFLVVGLGGIGFGVLFGFVAAFTTRFTSRVKEIEPLFIFMYSYLAYLVAELFAISSIMAIVTCSLTMKYYVEENVSQRSCTTIRHVVKMLGSISETLIFFFLGVVTITTEHEWNWGYILFTLLFAFVWRGLGVLVLTQIINPFRTIPFNMKDQFGLAYGGLRGAISFALVFTLPDHIGRKPLFVTATICIILFTVFLQGISIRPLIEFINVRRTNRNLDTINAEIHSRIMEHTIAGIEDLCGQWSHFYWKDKFLRFNNLVLRRILIRDNRAESSIVSLYKKLELQNAMEILDTVTGDISTTPSILSIYEEKKNSGKPKKKFQAPDLKNMHDILSKNMYRIRQRTVAYTTKHALPNDSHAREILIRRHTSIRRSMRPGSFQSPDGPKSHKYFSLPAGKNLDSKFPPGRLSVTDDEETMSETAYPSRRSRFGQPSRPSSRGMMPLRRLDTLTEAPSVDMLDENQRRGTSRKTSSSSDSRIPAPRHQLHSPVDTDSGSADNLRNGHQEEEEEPSLPPPSWAVEPRDNATQNPLLRRPQWNPKK</sequence>
<dbReference type="GO" id="GO:0098719">
    <property type="term" value="P:sodium ion import across plasma membrane"/>
    <property type="evidence" value="ECO:0007669"/>
    <property type="project" value="TreeGrafter"/>
</dbReference>
<protein>
    <recommendedName>
        <fullName evidence="12">Sodium/hydrogen exchanger</fullName>
    </recommendedName>
</protein>
<evidence type="ECO:0000256" key="14">
    <source>
        <dbReference type="SAM" id="Phobius"/>
    </source>
</evidence>
<keyword evidence="10 14" id="KW-0472">Membrane</keyword>
<dbReference type="Gene3D" id="6.10.250.2020">
    <property type="match status" value="1"/>
</dbReference>
<proteinExistence type="inferred from homology"/>
<evidence type="ECO:0000256" key="7">
    <source>
        <dbReference type="ARBA" id="ARBA00022989"/>
    </source>
</evidence>
<feature type="domain" description="Cation/H+ exchanger transmembrane" evidence="15">
    <location>
        <begin position="35"/>
        <end position="428"/>
    </location>
</feature>
<dbReference type="GO" id="GO:0051453">
    <property type="term" value="P:regulation of intracellular pH"/>
    <property type="evidence" value="ECO:0007669"/>
    <property type="project" value="TreeGrafter"/>
</dbReference>
<evidence type="ECO:0000259" key="16">
    <source>
        <dbReference type="Pfam" id="PF16644"/>
    </source>
</evidence>
<dbReference type="GO" id="GO:0015385">
    <property type="term" value="F:sodium:proton antiporter activity"/>
    <property type="evidence" value="ECO:0007669"/>
    <property type="project" value="InterPro"/>
</dbReference>
<evidence type="ECO:0000259" key="15">
    <source>
        <dbReference type="Pfam" id="PF00999"/>
    </source>
</evidence>
<keyword evidence="5" id="KW-1003">Cell membrane</keyword>
<feature type="compositionally biased region" description="Low complexity" evidence="13">
    <location>
        <begin position="690"/>
        <end position="699"/>
    </location>
</feature>
<dbReference type="Gene3D" id="6.10.140.1330">
    <property type="match status" value="1"/>
</dbReference>
<evidence type="ECO:0000313" key="17">
    <source>
        <dbReference type="EMBL" id="KAK5920637.1"/>
    </source>
</evidence>
<evidence type="ECO:0000256" key="2">
    <source>
        <dbReference type="ARBA" id="ARBA00007367"/>
    </source>
</evidence>
<gene>
    <name evidence="17" type="ORF">CgunFtcFv8_024429</name>
</gene>
<feature type="transmembrane region" description="Helical" evidence="14">
    <location>
        <begin position="21"/>
        <end position="40"/>
    </location>
</feature>
<dbReference type="Pfam" id="PF00999">
    <property type="entry name" value="Na_H_Exchanger"/>
    <property type="match status" value="1"/>
</dbReference>
<evidence type="ECO:0000256" key="10">
    <source>
        <dbReference type="ARBA" id="ARBA00023136"/>
    </source>
</evidence>
<keyword evidence="6 12" id="KW-0812">Transmembrane</keyword>
<feature type="transmembrane region" description="Helical" evidence="14">
    <location>
        <begin position="309"/>
        <end position="330"/>
    </location>
</feature>
<keyword evidence="8" id="KW-0915">Sodium</keyword>
<keyword evidence="11 12" id="KW-0739">Sodium transport</keyword>
<evidence type="ECO:0000256" key="11">
    <source>
        <dbReference type="ARBA" id="ARBA00023201"/>
    </source>
</evidence>
<dbReference type="PRINTS" id="PR01084">
    <property type="entry name" value="NAHEXCHNGR"/>
</dbReference>
<feature type="transmembrane region" description="Helical" evidence="14">
    <location>
        <begin position="378"/>
        <end position="396"/>
    </location>
</feature>
<evidence type="ECO:0000256" key="8">
    <source>
        <dbReference type="ARBA" id="ARBA00023053"/>
    </source>
</evidence>
<feature type="region of interest" description="Disordered" evidence="13">
    <location>
        <begin position="589"/>
        <end position="762"/>
    </location>
</feature>
<feature type="transmembrane region" description="Helical" evidence="14">
    <location>
        <begin position="223"/>
        <end position="244"/>
    </location>
</feature>
<dbReference type="GO" id="GO:0015386">
    <property type="term" value="F:potassium:proton antiporter activity"/>
    <property type="evidence" value="ECO:0007669"/>
    <property type="project" value="TreeGrafter"/>
</dbReference>
<comment type="caution">
    <text evidence="17">The sequence shown here is derived from an EMBL/GenBank/DDBJ whole genome shotgun (WGS) entry which is preliminary data.</text>
</comment>
<feature type="transmembrane region" description="Helical" evidence="14">
    <location>
        <begin position="115"/>
        <end position="142"/>
    </location>
</feature>
<evidence type="ECO:0000256" key="9">
    <source>
        <dbReference type="ARBA" id="ARBA00023065"/>
    </source>
</evidence>
<keyword evidence="9 12" id="KW-0406">Ion transport</keyword>
<feature type="transmembrane region" description="Helical" evidence="14">
    <location>
        <begin position="52"/>
        <end position="74"/>
    </location>
</feature>
<dbReference type="InterPro" id="IPR032103">
    <property type="entry name" value="NHE_CaM-bd"/>
</dbReference>
<dbReference type="InterPro" id="IPR018422">
    <property type="entry name" value="Cation/H_exchanger_CPA1"/>
</dbReference>
<dbReference type="Pfam" id="PF16644">
    <property type="entry name" value="NEXCaM_BD"/>
    <property type="match status" value="1"/>
</dbReference>
<feature type="transmembrane region" description="Helical" evidence="14">
    <location>
        <begin position="181"/>
        <end position="203"/>
    </location>
</feature>
<feature type="transmembrane region" description="Helical" evidence="14">
    <location>
        <begin position="337"/>
        <end position="358"/>
    </location>
</feature>
<dbReference type="AlphaFoldDB" id="A0AAN8DCU5"/>
<dbReference type="GO" id="GO:0005886">
    <property type="term" value="C:plasma membrane"/>
    <property type="evidence" value="ECO:0007669"/>
    <property type="project" value="UniProtKB-SubCell"/>
</dbReference>
<evidence type="ECO:0000256" key="6">
    <source>
        <dbReference type="ARBA" id="ARBA00022692"/>
    </source>
</evidence>
<comment type="similarity">
    <text evidence="2 12">Belongs to the monovalent cation:proton antiporter 1 (CPA1) transporter (TC 2.A.36) family.</text>
</comment>
<evidence type="ECO:0000313" key="18">
    <source>
        <dbReference type="Proteomes" id="UP001331515"/>
    </source>
</evidence>
<dbReference type="PANTHER" id="PTHR10110:SF196">
    <property type="entry name" value="SODIUM_HYDROGEN EXCHANGER"/>
    <property type="match status" value="1"/>
</dbReference>
<organism evidence="17 18">
    <name type="scientific">Champsocephalus gunnari</name>
    <name type="common">Mackerel icefish</name>
    <dbReference type="NCBI Taxonomy" id="52237"/>
    <lineage>
        <taxon>Eukaryota</taxon>
        <taxon>Metazoa</taxon>
        <taxon>Chordata</taxon>
        <taxon>Craniata</taxon>
        <taxon>Vertebrata</taxon>
        <taxon>Euteleostomi</taxon>
        <taxon>Actinopterygii</taxon>
        <taxon>Neopterygii</taxon>
        <taxon>Teleostei</taxon>
        <taxon>Neoteleostei</taxon>
        <taxon>Acanthomorphata</taxon>
        <taxon>Eupercaria</taxon>
        <taxon>Perciformes</taxon>
        <taxon>Notothenioidei</taxon>
        <taxon>Channichthyidae</taxon>
        <taxon>Champsocephalus</taxon>
    </lineage>
</organism>
<dbReference type="InterPro" id="IPR004709">
    <property type="entry name" value="NaH_exchanger"/>
</dbReference>
<keyword evidence="4 12" id="KW-0050">Antiport</keyword>
<feature type="domain" description="Sodium/hydrogen exchanger regulatory region" evidence="16">
    <location>
        <begin position="522"/>
        <end position="626"/>
    </location>
</feature>
<evidence type="ECO:0000256" key="3">
    <source>
        <dbReference type="ARBA" id="ARBA00022448"/>
    </source>
</evidence>
<evidence type="ECO:0000256" key="13">
    <source>
        <dbReference type="SAM" id="MobiDB-lite"/>
    </source>
</evidence>
<name>A0AAN8DCU5_CHAGU</name>
<reference evidence="17 18" key="1">
    <citation type="journal article" date="2023" name="Mol. Biol. Evol.">
        <title>Genomics of Secondarily Temperate Adaptation in the Only Non-Antarctic Icefish.</title>
        <authorList>
            <person name="Rivera-Colon A.G."/>
            <person name="Rayamajhi N."/>
            <person name="Minhas B.F."/>
            <person name="Madrigal G."/>
            <person name="Bilyk K.T."/>
            <person name="Yoon V."/>
            <person name="Hune M."/>
            <person name="Gregory S."/>
            <person name="Cheng C.H.C."/>
            <person name="Catchen J.M."/>
        </authorList>
    </citation>
    <scope>NUCLEOTIDE SEQUENCE [LARGE SCALE GENOMIC DNA]</scope>
    <source>
        <tissue evidence="17">White muscle</tissue>
    </source>
</reference>
<feature type="transmembrane region" description="Helical" evidence="14">
    <location>
        <begin position="86"/>
        <end position="103"/>
    </location>
</feature>
<keyword evidence="3 12" id="KW-0813">Transport</keyword>
<comment type="subcellular location">
    <subcellularLocation>
        <location evidence="1">Cell membrane</location>
        <topology evidence="1">Multi-pass membrane protein</topology>
    </subcellularLocation>
</comment>
<dbReference type="EMBL" id="JAURVH010001523">
    <property type="protein sequence ID" value="KAK5920637.1"/>
    <property type="molecule type" value="Genomic_DNA"/>
</dbReference>
<keyword evidence="7 14" id="KW-1133">Transmembrane helix</keyword>
<dbReference type="InterPro" id="IPR006153">
    <property type="entry name" value="Cation/H_exchanger_TM"/>
</dbReference>
<evidence type="ECO:0000256" key="5">
    <source>
        <dbReference type="ARBA" id="ARBA00022475"/>
    </source>
</evidence>
<evidence type="ECO:0000256" key="12">
    <source>
        <dbReference type="RuleBase" id="RU003722"/>
    </source>
</evidence>
<feature type="transmembrane region" description="Helical" evidence="14">
    <location>
        <begin position="265"/>
        <end position="289"/>
    </location>
</feature>